<evidence type="ECO:0000313" key="2">
    <source>
        <dbReference type="Proteomes" id="UP000504636"/>
    </source>
</evidence>
<reference evidence="3" key="3">
    <citation type="submission" date="2025-04" db="UniProtKB">
        <authorList>
            <consortium name="RefSeq"/>
        </authorList>
    </citation>
    <scope>IDENTIFICATION</scope>
    <source>
        <strain evidence="3">CBS 304.34</strain>
    </source>
</reference>
<organism evidence="1">
    <name type="scientific">Mytilinidion resinicola</name>
    <dbReference type="NCBI Taxonomy" id="574789"/>
    <lineage>
        <taxon>Eukaryota</taxon>
        <taxon>Fungi</taxon>
        <taxon>Dikarya</taxon>
        <taxon>Ascomycota</taxon>
        <taxon>Pezizomycotina</taxon>
        <taxon>Dothideomycetes</taxon>
        <taxon>Pleosporomycetidae</taxon>
        <taxon>Mytilinidiales</taxon>
        <taxon>Mytilinidiaceae</taxon>
        <taxon>Mytilinidion</taxon>
    </lineage>
</organism>
<dbReference type="EMBL" id="MU003696">
    <property type="protein sequence ID" value="KAF2813107.1"/>
    <property type="molecule type" value="Genomic_DNA"/>
</dbReference>
<evidence type="ECO:0000313" key="3">
    <source>
        <dbReference type="RefSeq" id="XP_033580071.1"/>
    </source>
</evidence>
<protein>
    <submittedName>
        <fullName evidence="1 3">Uncharacterized protein</fullName>
    </submittedName>
</protein>
<dbReference type="GeneID" id="54466068"/>
<reference evidence="1 3" key="1">
    <citation type="journal article" date="2020" name="Stud. Mycol.">
        <title>101 Dothideomycetes genomes: a test case for predicting lifestyles and emergence of pathogens.</title>
        <authorList>
            <person name="Haridas S."/>
            <person name="Albert R."/>
            <person name="Binder M."/>
            <person name="Bloem J."/>
            <person name="Labutti K."/>
            <person name="Salamov A."/>
            <person name="Andreopoulos B."/>
            <person name="Baker S."/>
            <person name="Barry K."/>
            <person name="Bills G."/>
            <person name="Bluhm B."/>
            <person name="Cannon C."/>
            <person name="Castanera R."/>
            <person name="Culley D."/>
            <person name="Daum C."/>
            <person name="Ezra D."/>
            <person name="Gonzalez J."/>
            <person name="Henrissat B."/>
            <person name="Kuo A."/>
            <person name="Liang C."/>
            <person name="Lipzen A."/>
            <person name="Lutzoni F."/>
            <person name="Magnuson J."/>
            <person name="Mondo S."/>
            <person name="Nolan M."/>
            <person name="Ohm R."/>
            <person name="Pangilinan J."/>
            <person name="Park H.-J."/>
            <person name="Ramirez L."/>
            <person name="Alfaro M."/>
            <person name="Sun H."/>
            <person name="Tritt A."/>
            <person name="Yoshinaga Y."/>
            <person name="Zwiers L.-H."/>
            <person name="Turgeon B."/>
            <person name="Goodwin S."/>
            <person name="Spatafora J."/>
            <person name="Crous P."/>
            <person name="Grigoriev I."/>
        </authorList>
    </citation>
    <scope>NUCLEOTIDE SEQUENCE</scope>
    <source>
        <strain evidence="1 3">CBS 304.34</strain>
    </source>
</reference>
<dbReference type="PANTHER" id="PTHR33112:SF16">
    <property type="entry name" value="HETEROKARYON INCOMPATIBILITY DOMAIN-CONTAINING PROTEIN"/>
    <property type="match status" value="1"/>
</dbReference>
<dbReference type="RefSeq" id="XP_033580071.1">
    <property type="nucleotide sequence ID" value="XM_033725175.1"/>
</dbReference>
<dbReference type="OrthoDB" id="3944849at2759"/>
<sequence length="255" mass="28183">MDKLPAVSGLAQSFLENMKLMNGEPDVYLAGLWKGDLIPSLLRCVVGWDHTKPSEYRAPSWSWASINGRIKFEKLGYVHRLESQISINEISCTPVSSLDPTGAVKTGRLVVTGPLTAVQLVVLDGYRSSDPCDGPMVMFSERNPAHFIRGPSLKSYEVSFDIALPPSLRAGAWCCGCWRTGYECSACSFDFDETSQFFCLELCTTKLGTTYYLLLKRSRTIQDAFEKVGVGRIRGGVMQRDGLFGNAEEVTLTII</sequence>
<dbReference type="PANTHER" id="PTHR33112">
    <property type="entry name" value="DOMAIN PROTEIN, PUTATIVE-RELATED"/>
    <property type="match status" value="1"/>
</dbReference>
<keyword evidence="2" id="KW-1185">Reference proteome</keyword>
<proteinExistence type="predicted"/>
<gene>
    <name evidence="1 3" type="ORF">BDZ99DRAFT_517395</name>
</gene>
<reference evidence="3" key="2">
    <citation type="submission" date="2020-04" db="EMBL/GenBank/DDBJ databases">
        <authorList>
            <consortium name="NCBI Genome Project"/>
        </authorList>
    </citation>
    <scope>NUCLEOTIDE SEQUENCE</scope>
    <source>
        <strain evidence="3">CBS 304.34</strain>
    </source>
</reference>
<evidence type="ECO:0000313" key="1">
    <source>
        <dbReference type="EMBL" id="KAF2813107.1"/>
    </source>
</evidence>
<accession>A0A6A6YYS5</accession>
<dbReference type="AlphaFoldDB" id="A0A6A6YYS5"/>
<name>A0A6A6YYS5_9PEZI</name>
<dbReference type="Proteomes" id="UP000504636">
    <property type="component" value="Unplaced"/>
</dbReference>